<proteinExistence type="inferred from homology"/>
<keyword evidence="2" id="KW-0805">Transcription regulation</keyword>
<dbReference type="PANTHER" id="PTHR30126:SF39">
    <property type="entry name" value="HTH-TYPE TRANSCRIPTIONAL REGULATOR CYSL"/>
    <property type="match status" value="1"/>
</dbReference>
<dbReference type="Gene3D" id="3.40.190.10">
    <property type="entry name" value="Periplasmic binding protein-like II"/>
    <property type="match status" value="2"/>
</dbReference>
<dbReference type="AlphaFoldDB" id="A0A645F5R0"/>
<reference evidence="5" key="1">
    <citation type="submission" date="2019-08" db="EMBL/GenBank/DDBJ databases">
        <authorList>
            <person name="Kucharzyk K."/>
            <person name="Murdoch R.W."/>
            <person name="Higgins S."/>
            <person name="Loffler F."/>
        </authorList>
    </citation>
    <scope>NUCLEOTIDE SEQUENCE</scope>
</reference>
<gene>
    <name evidence="5" type="ORF">SDC9_156138</name>
</gene>
<comment type="similarity">
    <text evidence="1">Belongs to the LysR transcriptional regulatory family.</text>
</comment>
<organism evidence="5">
    <name type="scientific">bioreactor metagenome</name>
    <dbReference type="NCBI Taxonomy" id="1076179"/>
    <lineage>
        <taxon>unclassified sequences</taxon>
        <taxon>metagenomes</taxon>
        <taxon>ecological metagenomes</taxon>
    </lineage>
</organism>
<dbReference type="InterPro" id="IPR005119">
    <property type="entry name" value="LysR_subst-bd"/>
</dbReference>
<keyword evidence="3" id="KW-0804">Transcription</keyword>
<dbReference type="GO" id="GO:0000976">
    <property type="term" value="F:transcription cis-regulatory region binding"/>
    <property type="evidence" value="ECO:0007669"/>
    <property type="project" value="TreeGrafter"/>
</dbReference>
<evidence type="ECO:0000313" key="5">
    <source>
        <dbReference type="EMBL" id="MPN08852.1"/>
    </source>
</evidence>
<evidence type="ECO:0000256" key="2">
    <source>
        <dbReference type="ARBA" id="ARBA00023015"/>
    </source>
</evidence>
<dbReference type="EMBL" id="VSSQ01054943">
    <property type="protein sequence ID" value="MPN08852.1"/>
    <property type="molecule type" value="Genomic_DNA"/>
</dbReference>
<feature type="domain" description="LysR substrate-binding" evidence="4">
    <location>
        <begin position="42"/>
        <end position="237"/>
    </location>
</feature>
<dbReference type="SUPFAM" id="SSF53850">
    <property type="entry name" value="Periplasmic binding protein-like II"/>
    <property type="match status" value="1"/>
</dbReference>
<evidence type="ECO:0000259" key="4">
    <source>
        <dbReference type="Pfam" id="PF03466"/>
    </source>
</evidence>
<evidence type="ECO:0000256" key="3">
    <source>
        <dbReference type="ARBA" id="ARBA00023163"/>
    </source>
</evidence>
<sequence length="242" mass="27982">MIDSKRRAIRLTEEGKLLYQYLSLQQANSQEFSLLLRNTIKPLCVGATLSIADYYLPQLLVKEVLNKEERLRVLVSNTSELIKKLHNDEIDCAFVEGLFDTSFVETKTFLDAQFIPVVAKNHPLANKKVTLKEIHEYPLILREPYSGTRQILEGWLKERNDSILSFSQTIELGSFILIKECIAQSQAITFVYKGVVEKELERGELATFSLEHLDIIHSLLFIYRKGDPRCKQFESFFYSLIE</sequence>
<accession>A0A645F5R0</accession>
<name>A0A645F5R0_9ZZZZ</name>
<evidence type="ECO:0000256" key="1">
    <source>
        <dbReference type="ARBA" id="ARBA00009437"/>
    </source>
</evidence>
<protein>
    <recommendedName>
        <fullName evidence="4">LysR substrate-binding domain-containing protein</fullName>
    </recommendedName>
</protein>
<dbReference type="Pfam" id="PF03466">
    <property type="entry name" value="LysR_substrate"/>
    <property type="match status" value="1"/>
</dbReference>
<comment type="caution">
    <text evidence="5">The sequence shown here is derived from an EMBL/GenBank/DDBJ whole genome shotgun (WGS) entry which is preliminary data.</text>
</comment>
<dbReference type="GO" id="GO:0006355">
    <property type="term" value="P:regulation of DNA-templated transcription"/>
    <property type="evidence" value="ECO:0007669"/>
    <property type="project" value="TreeGrafter"/>
</dbReference>
<dbReference type="PANTHER" id="PTHR30126">
    <property type="entry name" value="HTH-TYPE TRANSCRIPTIONAL REGULATOR"/>
    <property type="match status" value="1"/>
</dbReference>